<keyword evidence="3" id="KW-1185">Reference proteome</keyword>
<evidence type="ECO:0000313" key="2">
    <source>
        <dbReference type="EMBL" id="CAA2968400.1"/>
    </source>
</evidence>
<organism evidence="2 3">
    <name type="scientific">Olea europaea subsp. europaea</name>
    <dbReference type="NCBI Taxonomy" id="158383"/>
    <lineage>
        <taxon>Eukaryota</taxon>
        <taxon>Viridiplantae</taxon>
        <taxon>Streptophyta</taxon>
        <taxon>Embryophyta</taxon>
        <taxon>Tracheophyta</taxon>
        <taxon>Spermatophyta</taxon>
        <taxon>Magnoliopsida</taxon>
        <taxon>eudicotyledons</taxon>
        <taxon>Gunneridae</taxon>
        <taxon>Pentapetalae</taxon>
        <taxon>asterids</taxon>
        <taxon>lamiids</taxon>
        <taxon>Lamiales</taxon>
        <taxon>Oleaceae</taxon>
        <taxon>Oleeae</taxon>
        <taxon>Olea</taxon>
    </lineage>
</organism>
<accession>A0A8S0QSM1</accession>
<feature type="compositionally biased region" description="Basic and acidic residues" evidence="1">
    <location>
        <begin position="138"/>
        <end position="152"/>
    </location>
</feature>
<feature type="compositionally biased region" description="Basic and acidic residues" evidence="1">
    <location>
        <begin position="248"/>
        <end position="287"/>
    </location>
</feature>
<feature type="compositionally biased region" description="Basic and acidic residues" evidence="1">
    <location>
        <begin position="28"/>
        <end position="77"/>
    </location>
</feature>
<reference evidence="2 3" key="1">
    <citation type="submission" date="2019-12" db="EMBL/GenBank/DDBJ databases">
        <authorList>
            <person name="Alioto T."/>
            <person name="Alioto T."/>
            <person name="Gomez Garrido J."/>
        </authorList>
    </citation>
    <scope>NUCLEOTIDE SEQUENCE [LARGE SCALE GENOMIC DNA]</scope>
</reference>
<feature type="compositionally biased region" description="Basic and acidic residues" evidence="1">
    <location>
        <begin position="87"/>
        <end position="96"/>
    </location>
</feature>
<dbReference type="OrthoDB" id="914074at2759"/>
<comment type="caution">
    <text evidence="2">The sequence shown here is derived from an EMBL/GenBank/DDBJ whole genome shotgun (WGS) entry which is preliminary data.</text>
</comment>
<feature type="region of interest" description="Disordered" evidence="1">
    <location>
        <begin position="28"/>
        <end position="161"/>
    </location>
</feature>
<dbReference type="Proteomes" id="UP000594638">
    <property type="component" value="Unassembled WGS sequence"/>
</dbReference>
<feature type="region of interest" description="Disordered" evidence="1">
    <location>
        <begin position="248"/>
        <end position="306"/>
    </location>
</feature>
<dbReference type="EMBL" id="CACTIH010001906">
    <property type="protein sequence ID" value="CAA2968400.1"/>
    <property type="molecule type" value="Genomic_DNA"/>
</dbReference>
<dbReference type="AlphaFoldDB" id="A0A8S0QSM1"/>
<evidence type="ECO:0000313" key="3">
    <source>
        <dbReference type="Proteomes" id="UP000594638"/>
    </source>
</evidence>
<name>A0A8S0QSM1_OLEEU</name>
<proteinExistence type="predicted"/>
<protein>
    <submittedName>
        <fullName evidence="2">Uncharacterized protein</fullName>
    </submittedName>
</protein>
<feature type="compositionally biased region" description="Basic and acidic residues" evidence="1">
    <location>
        <begin position="363"/>
        <end position="414"/>
    </location>
</feature>
<feature type="region of interest" description="Disordered" evidence="1">
    <location>
        <begin position="358"/>
        <end position="414"/>
    </location>
</feature>
<dbReference type="Gramene" id="OE9A018540T1">
    <property type="protein sequence ID" value="OE9A018540C1"/>
    <property type="gene ID" value="OE9A018540"/>
</dbReference>
<gene>
    <name evidence="2" type="ORF">OLEA9_A018540</name>
</gene>
<feature type="compositionally biased region" description="Basic residues" evidence="1">
    <location>
        <begin position="116"/>
        <end position="129"/>
    </location>
</feature>
<evidence type="ECO:0000256" key="1">
    <source>
        <dbReference type="SAM" id="MobiDB-lite"/>
    </source>
</evidence>
<sequence>MDEEERKKYPSLPPDYVSLVQLKERWLQKQEEERNGNEKRKKQEEIQRSEEVQKPKNENDHRIAKDYWDRKNEKKVEAPSAGYGRRQRLEKDEQKMRVKIGGSQGDGKMGGIDKEKKRKKKYRQKKKNRAVGENGGGDTERVVIENEEEKKIPGNGNSCNDEWIHGKIEKNVLDCAEILSRNEVVGILEGSSRKSSVKDGFSGELQETEGTFSASTVEVLAENGGREKMGVFRGKIWKRKEYRGGFKRNDKNGKTEYKMKEKSVEKNELKGSGELSLEKKERERTEFQRGAPGEQNGNEKGFRGGFQRNDKYWRVSTMKEKSVEIYELKDTEELASEKETVRNEFQRWARDEKYRNQNGFRDGFQRNDKNERTKGKSIGIDELKGSEELASEKKEGERNEFPRNGKNRGRDYKVKGYGVKGEDLNGTGVTPEKVADDVSVGESVRNDAKCGVRNGFRRQENRMGKIGRKFGNLSLNDGKVGNLAPKVEIYGGGRRRYGNSGRFGNFNMNKVHIGLAWVKRQEISDVNAAEIAFSGM</sequence>